<dbReference type="Proteomes" id="UP000019478">
    <property type="component" value="Unassembled WGS sequence"/>
</dbReference>
<keyword evidence="2" id="KW-1133">Transmembrane helix</keyword>
<evidence type="ECO:0000313" key="3">
    <source>
        <dbReference type="EMBL" id="EXJ86983.1"/>
    </source>
</evidence>
<gene>
    <name evidence="3" type="ORF">A1O3_03940</name>
</gene>
<dbReference type="RefSeq" id="XP_007732262.1">
    <property type="nucleotide sequence ID" value="XM_007734072.1"/>
</dbReference>
<comment type="caution">
    <text evidence="3">The sequence shown here is derived from an EMBL/GenBank/DDBJ whole genome shotgun (WGS) entry which is preliminary data.</text>
</comment>
<dbReference type="PANTHER" id="PTHR42100:SF1">
    <property type="entry name" value="OXIDOREDUCTASE 178 KDA SUBUNIT, PUTATIVE (AFU_ORTHOLOGUE AFUA_8G04320)-RELATED"/>
    <property type="match status" value="1"/>
</dbReference>
<evidence type="ECO:0008006" key="5">
    <source>
        <dbReference type="Google" id="ProtNLM"/>
    </source>
</evidence>
<reference evidence="3 4" key="1">
    <citation type="submission" date="2013-03" db="EMBL/GenBank/DDBJ databases">
        <title>The Genome Sequence of Capronia epimyces CBS 606.96.</title>
        <authorList>
            <consortium name="The Broad Institute Genomics Platform"/>
            <person name="Cuomo C."/>
            <person name="de Hoog S."/>
            <person name="Gorbushina A."/>
            <person name="Walker B."/>
            <person name="Young S.K."/>
            <person name="Zeng Q."/>
            <person name="Gargeya S."/>
            <person name="Fitzgerald M."/>
            <person name="Haas B."/>
            <person name="Abouelleil A."/>
            <person name="Allen A.W."/>
            <person name="Alvarado L."/>
            <person name="Arachchi H.M."/>
            <person name="Berlin A.M."/>
            <person name="Chapman S.B."/>
            <person name="Gainer-Dewar J."/>
            <person name="Goldberg J."/>
            <person name="Griggs A."/>
            <person name="Gujja S."/>
            <person name="Hansen M."/>
            <person name="Howarth C."/>
            <person name="Imamovic A."/>
            <person name="Ireland A."/>
            <person name="Larimer J."/>
            <person name="McCowan C."/>
            <person name="Murphy C."/>
            <person name="Pearson M."/>
            <person name="Poon T.W."/>
            <person name="Priest M."/>
            <person name="Roberts A."/>
            <person name="Saif S."/>
            <person name="Shea T."/>
            <person name="Sisk P."/>
            <person name="Sykes S."/>
            <person name="Wortman J."/>
            <person name="Nusbaum C."/>
            <person name="Birren B."/>
        </authorList>
    </citation>
    <scope>NUCLEOTIDE SEQUENCE [LARGE SCALE GENOMIC DNA]</scope>
    <source>
        <strain evidence="3 4">CBS 606.96</strain>
    </source>
</reference>
<dbReference type="PANTHER" id="PTHR42100">
    <property type="entry name" value="OXIDOREDUCTASE 178 KDA SUBUNIT, PUTATIVE (AFU_ORTHOLOGUE AFUA_8G04320)-RELATED"/>
    <property type="match status" value="1"/>
</dbReference>
<dbReference type="GO" id="GO:0005739">
    <property type="term" value="C:mitochondrion"/>
    <property type="evidence" value="ECO:0007669"/>
    <property type="project" value="InterPro"/>
</dbReference>
<keyword evidence="2" id="KW-0472">Membrane</keyword>
<feature type="region of interest" description="Disordered" evidence="1">
    <location>
        <begin position="138"/>
        <end position="158"/>
    </location>
</feature>
<proteinExistence type="predicted"/>
<name>W9Y3C0_9EURO</name>
<sequence>MQDTKLATATATETLITEKVPSIWTRGHALNLLAIAAVPLAILWYSLASSPGETAWSRLVKKYEAGKEADARANIIHITMMEEAAADRQLFSASPRDNSGSPLRMPETLNFGSPWNVSAGHGTADLSELAKFYEERDRKAEKDRLQRLKKNNGASVYD</sequence>
<accession>W9Y3C0</accession>
<dbReference type="EMBL" id="AMGY01000003">
    <property type="protein sequence ID" value="EXJ86983.1"/>
    <property type="molecule type" value="Genomic_DNA"/>
</dbReference>
<organism evidence="3 4">
    <name type="scientific">Capronia epimyces CBS 606.96</name>
    <dbReference type="NCBI Taxonomy" id="1182542"/>
    <lineage>
        <taxon>Eukaryota</taxon>
        <taxon>Fungi</taxon>
        <taxon>Dikarya</taxon>
        <taxon>Ascomycota</taxon>
        <taxon>Pezizomycotina</taxon>
        <taxon>Eurotiomycetes</taxon>
        <taxon>Chaetothyriomycetidae</taxon>
        <taxon>Chaetothyriales</taxon>
        <taxon>Herpotrichiellaceae</taxon>
        <taxon>Capronia</taxon>
    </lineage>
</organism>
<keyword evidence="2" id="KW-0812">Transmembrane</keyword>
<dbReference type="HOGENOM" id="CLU_095735_1_0_1"/>
<dbReference type="OrthoDB" id="2120038at2759"/>
<feature type="transmembrane region" description="Helical" evidence="2">
    <location>
        <begin position="29"/>
        <end position="48"/>
    </location>
</feature>
<keyword evidence="4" id="KW-1185">Reference proteome</keyword>
<evidence type="ECO:0000256" key="2">
    <source>
        <dbReference type="SAM" id="Phobius"/>
    </source>
</evidence>
<evidence type="ECO:0000256" key="1">
    <source>
        <dbReference type="SAM" id="MobiDB-lite"/>
    </source>
</evidence>
<protein>
    <recommendedName>
        <fullName evidence="5">Transmembrane protein</fullName>
    </recommendedName>
</protein>
<dbReference type="GeneID" id="19168062"/>
<dbReference type="STRING" id="1182542.W9Y3C0"/>
<dbReference type="InterPro" id="IPR034444">
    <property type="entry name" value="Nuo17.8"/>
</dbReference>
<evidence type="ECO:0000313" key="4">
    <source>
        <dbReference type="Proteomes" id="UP000019478"/>
    </source>
</evidence>
<dbReference type="AlphaFoldDB" id="W9Y3C0"/>